<dbReference type="EMBL" id="JAGGLB010000018">
    <property type="protein sequence ID" value="MBP1993332.1"/>
    <property type="molecule type" value="Genomic_DNA"/>
</dbReference>
<protein>
    <submittedName>
        <fullName evidence="12">Two-component system sensor histidine kinase YesM</fullName>
        <ecNumber evidence="12">2.7.13.3</ecNumber>
    </submittedName>
</protein>
<evidence type="ECO:0000313" key="12">
    <source>
        <dbReference type="EMBL" id="MBP1993332.1"/>
    </source>
</evidence>
<evidence type="ECO:0000313" key="13">
    <source>
        <dbReference type="Proteomes" id="UP001519287"/>
    </source>
</evidence>
<feature type="domain" description="HAMP" evidence="11">
    <location>
        <begin position="317"/>
        <end position="369"/>
    </location>
</feature>
<dbReference type="EC" id="2.7.13.3" evidence="12"/>
<evidence type="ECO:0000256" key="4">
    <source>
        <dbReference type="ARBA" id="ARBA00022679"/>
    </source>
</evidence>
<evidence type="ECO:0000256" key="8">
    <source>
        <dbReference type="ARBA" id="ARBA00023136"/>
    </source>
</evidence>
<dbReference type="InterPro" id="IPR050640">
    <property type="entry name" value="Bact_2-comp_sensor_kinase"/>
</dbReference>
<keyword evidence="13" id="KW-1185">Reference proteome</keyword>
<keyword evidence="4 12" id="KW-0808">Transferase</keyword>
<dbReference type="GO" id="GO:0004673">
    <property type="term" value="F:protein histidine kinase activity"/>
    <property type="evidence" value="ECO:0007669"/>
    <property type="project" value="UniProtKB-EC"/>
</dbReference>
<dbReference type="Gene3D" id="3.30.450.20">
    <property type="entry name" value="PAS domain"/>
    <property type="match status" value="1"/>
</dbReference>
<dbReference type="Pfam" id="PF06580">
    <property type="entry name" value="His_kinase"/>
    <property type="match status" value="1"/>
</dbReference>
<comment type="caution">
    <text evidence="12">The sequence shown here is derived from an EMBL/GenBank/DDBJ whole genome shotgun (WGS) entry which is preliminary data.</text>
</comment>
<dbReference type="CDD" id="cd12912">
    <property type="entry name" value="PDC2_MCP_like"/>
    <property type="match status" value="1"/>
</dbReference>
<evidence type="ECO:0000256" key="5">
    <source>
        <dbReference type="ARBA" id="ARBA00022692"/>
    </source>
</evidence>
<dbReference type="InterPro" id="IPR003594">
    <property type="entry name" value="HATPase_dom"/>
</dbReference>
<dbReference type="Pfam" id="PF02518">
    <property type="entry name" value="HATPase_c"/>
    <property type="match status" value="1"/>
</dbReference>
<dbReference type="Gene3D" id="3.30.565.10">
    <property type="entry name" value="Histidine kinase-like ATPase, C-terminal domain"/>
    <property type="match status" value="1"/>
</dbReference>
<dbReference type="RefSeq" id="WP_245375792.1">
    <property type="nucleotide sequence ID" value="NZ_JAGGLB010000018.1"/>
</dbReference>
<dbReference type="Gene3D" id="6.10.340.10">
    <property type="match status" value="1"/>
</dbReference>
<keyword evidence="9" id="KW-0175">Coiled coil</keyword>
<gene>
    <name evidence="12" type="ORF">J2Z66_004953</name>
</gene>
<evidence type="ECO:0000256" key="2">
    <source>
        <dbReference type="ARBA" id="ARBA00022475"/>
    </source>
</evidence>
<sequence>MQLIKYALSQINSIGNKIFFSILLFLIIPFLITFNLIDKPLEKVIEQKIGESAREALTLINFNVEIILQDMLKSSVEISKNPNVVTLLKNPNHYSDYEKLRLKDEVLNNMFSSFYSDTYVTLTDYQGNWYSTRYIESSQIPSYIGSQWYKDLLDKPNQLRWIFNYTDFIYIDKTPIISLIKTVTDHQTKQNLGLLIYSVAETDIRKYLSTLEGQVFLIDEEGTVVSSPDKDRIGNNVTGEAFMTGVGERSEGQVIVTTDETKWIVNYDTVEQTAWKIVQIIPYDTVFKQIFDIREMNIWIVALIFLIFMIITLTISFGISRPLKLLNKRMQGAEAKNFDSMLSIAGPKEIATLIGTYNKMIKQIKELLIRLKEEFQQKEDMRFQALQAQINPHFILNTLNNIKWMAYIKQDREVGDMLSSLGIILESSIGRGGSSLIRLREEIHYIENYISLMKLKYNEKLSVQYSIPDELLDCEVIKFILQPIIENSIYHGIEAIAGQGEIRIEAKVEEGRFIISVYDNGVGMSKDKLDQVNDWLEQRSSGKLPHRIGIKNVHDRIRLQYGESFGIQIRSVPSEGTIVDVLLPLKKLEERTDEIESTSGR</sequence>
<dbReference type="PANTHER" id="PTHR34220">
    <property type="entry name" value="SENSOR HISTIDINE KINASE YPDA"/>
    <property type="match status" value="1"/>
</dbReference>
<keyword evidence="2" id="KW-1003">Cell membrane</keyword>
<keyword evidence="5 10" id="KW-0812">Transmembrane</keyword>
<reference evidence="12 13" key="1">
    <citation type="submission" date="2021-03" db="EMBL/GenBank/DDBJ databases">
        <title>Genomic Encyclopedia of Type Strains, Phase IV (KMG-IV): sequencing the most valuable type-strain genomes for metagenomic binning, comparative biology and taxonomic classification.</title>
        <authorList>
            <person name="Goeker M."/>
        </authorList>
    </citation>
    <scope>NUCLEOTIDE SEQUENCE [LARGE SCALE GENOMIC DNA]</scope>
    <source>
        <strain evidence="12 13">DSM 26048</strain>
    </source>
</reference>
<evidence type="ECO:0000256" key="9">
    <source>
        <dbReference type="SAM" id="Coils"/>
    </source>
</evidence>
<dbReference type="InterPro" id="IPR036890">
    <property type="entry name" value="HATPase_C_sf"/>
</dbReference>
<dbReference type="Proteomes" id="UP001519287">
    <property type="component" value="Unassembled WGS sequence"/>
</dbReference>
<dbReference type="PANTHER" id="PTHR34220:SF7">
    <property type="entry name" value="SENSOR HISTIDINE KINASE YPDA"/>
    <property type="match status" value="1"/>
</dbReference>
<dbReference type="InterPro" id="IPR033479">
    <property type="entry name" value="dCache_1"/>
</dbReference>
<keyword evidence="7 10" id="KW-1133">Transmembrane helix</keyword>
<organism evidence="12 13">
    <name type="scientific">Paenibacillus eucommiae</name>
    <dbReference type="NCBI Taxonomy" id="1355755"/>
    <lineage>
        <taxon>Bacteria</taxon>
        <taxon>Bacillati</taxon>
        <taxon>Bacillota</taxon>
        <taxon>Bacilli</taxon>
        <taxon>Bacillales</taxon>
        <taxon>Paenibacillaceae</taxon>
        <taxon>Paenibacillus</taxon>
    </lineage>
</organism>
<comment type="subcellular location">
    <subcellularLocation>
        <location evidence="1">Cell membrane</location>
        <topology evidence="1">Multi-pass membrane protein</topology>
    </subcellularLocation>
</comment>
<feature type="transmembrane region" description="Helical" evidence="10">
    <location>
        <begin position="18"/>
        <end position="37"/>
    </location>
</feature>
<evidence type="ECO:0000256" key="10">
    <source>
        <dbReference type="SAM" id="Phobius"/>
    </source>
</evidence>
<keyword evidence="6 12" id="KW-0418">Kinase</keyword>
<dbReference type="InterPro" id="IPR003660">
    <property type="entry name" value="HAMP_dom"/>
</dbReference>
<keyword evidence="8 10" id="KW-0472">Membrane</keyword>
<name>A0ABS4J0G9_9BACL</name>
<dbReference type="SUPFAM" id="SSF55874">
    <property type="entry name" value="ATPase domain of HSP90 chaperone/DNA topoisomerase II/histidine kinase"/>
    <property type="match status" value="1"/>
</dbReference>
<evidence type="ECO:0000256" key="7">
    <source>
        <dbReference type="ARBA" id="ARBA00022989"/>
    </source>
</evidence>
<evidence type="ECO:0000256" key="3">
    <source>
        <dbReference type="ARBA" id="ARBA00022553"/>
    </source>
</evidence>
<dbReference type="SMART" id="SM00387">
    <property type="entry name" value="HATPase_c"/>
    <property type="match status" value="1"/>
</dbReference>
<proteinExistence type="predicted"/>
<evidence type="ECO:0000259" key="11">
    <source>
        <dbReference type="PROSITE" id="PS50885"/>
    </source>
</evidence>
<evidence type="ECO:0000256" key="6">
    <source>
        <dbReference type="ARBA" id="ARBA00022777"/>
    </source>
</evidence>
<dbReference type="PROSITE" id="PS50885">
    <property type="entry name" value="HAMP"/>
    <property type="match status" value="1"/>
</dbReference>
<keyword evidence="3" id="KW-0597">Phosphoprotein</keyword>
<feature type="transmembrane region" description="Helical" evidence="10">
    <location>
        <begin position="298"/>
        <end position="319"/>
    </location>
</feature>
<accession>A0ABS4J0G9</accession>
<dbReference type="InterPro" id="IPR010559">
    <property type="entry name" value="Sig_transdc_His_kin_internal"/>
</dbReference>
<evidence type="ECO:0000256" key="1">
    <source>
        <dbReference type="ARBA" id="ARBA00004651"/>
    </source>
</evidence>
<feature type="coiled-coil region" evidence="9">
    <location>
        <begin position="354"/>
        <end position="381"/>
    </location>
</feature>
<dbReference type="Pfam" id="PF02743">
    <property type="entry name" value="dCache_1"/>
    <property type="match status" value="1"/>
</dbReference>